<name>A0A3B6VP07_BRAPL</name>
<dbReference type="Proteomes" id="UP000010793">
    <property type="component" value="Chromosome"/>
</dbReference>
<sequence length="254" mass="28631">MKNILKILITILIFSSTLLAKSGLEIALFVPIGMSVGINTHPERPTNMNQNTYDSYISNNTRNTFVGFDTGALVQIGYKLDINRTSGFSFLAELGYSRDTFNYKLKDTETNSQAIRMENYRNYTFDSFLIGVLPKFNYKRFSIGIGAGVKIALAGTINNSSYNPLLGYSTEKLQIINTKNYKDYFKSNIIPYIKLAVDYSIYTSQKFDFVLGGYIAYDFPLTYTPKNADLTKIVPDKISSFDIGFNVGVKIRPL</sequence>
<organism evidence="1 2">
    <name type="scientific">Brachyspira pilosicoli P43/6/78</name>
    <dbReference type="NCBI Taxonomy" id="1042417"/>
    <lineage>
        <taxon>Bacteria</taxon>
        <taxon>Pseudomonadati</taxon>
        <taxon>Spirochaetota</taxon>
        <taxon>Spirochaetia</taxon>
        <taxon>Brachyspirales</taxon>
        <taxon>Brachyspiraceae</taxon>
        <taxon>Brachyspira</taxon>
    </lineage>
</organism>
<reference evidence="1 2" key="1">
    <citation type="journal article" date="2013" name="Genome Announc.">
        <title>Complete Genome Sequence of the Porcine Strain Brachyspira pilosicoli P43/6/78(T.).</title>
        <authorList>
            <person name="Lin C."/>
            <person name="den Bakker H.C."/>
            <person name="Suzuki H."/>
            <person name="Lefebure T."/>
            <person name="Ponnala L."/>
            <person name="Sun Q."/>
            <person name="Stanhope M.J."/>
            <person name="Wiedmann M."/>
            <person name="Duhamel G.E."/>
        </authorList>
    </citation>
    <scope>NUCLEOTIDE SEQUENCE [LARGE SCALE GENOMIC DNA]</scope>
    <source>
        <strain evidence="1 2">P43/6/78</strain>
    </source>
</reference>
<dbReference type="AlphaFoldDB" id="A0A3B6VP07"/>
<proteinExistence type="predicted"/>
<dbReference type="KEGG" id="bpip:BPP43_00935"/>
<dbReference type="EMBL" id="CP002873">
    <property type="protein sequence ID" value="AGA65545.1"/>
    <property type="molecule type" value="Genomic_DNA"/>
</dbReference>
<accession>A0A3B6VP07</accession>
<evidence type="ECO:0000313" key="1">
    <source>
        <dbReference type="EMBL" id="AGA65545.1"/>
    </source>
</evidence>
<dbReference type="RefSeq" id="WP_015273888.1">
    <property type="nucleotide sequence ID" value="NC_019908.1"/>
</dbReference>
<evidence type="ECO:0008006" key="3">
    <source>
        <dbReference type="Google" id="ProtNLM"/>
    </source>
</evidence>
<protein>
    <recommendedName>
        <fullName evidence="3">Serpentine_recp domain containing protein</fullName>
    </recommendedName>
</protein>
<gene>
    <name evidence="1" type="ORF">BPP43_00935</name>
</gene>
<keyword evidence="2" id="KW-1185">Reference proteome</keyword>
<evidence type="ECO:0000313" key="2">
    <source>
        <dbReference type="Proteomes" id="UP000010793"/>
    </source>
</evidence>